<dbReference type="Proteomes" id="UP001225644">
    <property type="component" value="Unassembled WGS sequence"/>
</dbReference>
<dbReference type="EMBL" id="JAUSUX010000001">
    <property type="protein sequence ID" value="MDQ0285115.1"/>
    <property type="molecule type" value="Genomic_DNA"/>
</dbReference>
<gene>
    <name evidence="1" type="ORF">J2Z49_000205</name>
</gene>
<protein>
    <submittedName>
        <fullName evidence="1">Uncharacterized protein</fullName>
    </submittedName>
</protein>
<reference evidence="1 2" key="1">
    <citation type="submission" date="2023-07" db="EMBL/GenBank/DDBJ databases">
        <title>Genomic Encyclopedia of Type Strains, Phase IV (KMG-IV): sequencing the most valuable type-strain genomes for metagenomic binning, comparative biology and taxonomic classification.</title>
        <authorList>
            <person name="Goeker M."/>
        </authorList>
    </citation>
    <scope>NUCLEOTIDE SEQUENCE [LARGE SCALE GENOMIC DNA]</scope>
    <source>
        <strain evidence="1 2">DSM 12396</strain>
    </source>
</reference>
<name>A0ABU0AYM1_9FIRM</name>
<evidence type="ECO:0000313" key="2">
    <source>
        <dbReference type="Proteomes" id="UP001225644"/>
    </source>
</evidence>
<organism evidence="1 2">
    <name type="scientific">Desulfofundulus luciae</name>
    <dbReference type="NCBI Taxonomy" id="74702"/>
    <lineage>
        <taxon>Bacteria</taxon>
        <taxon>Bacillati</taxon>
        <taxon>Bacillota</taxon>
        <taxon>Clostridia</taxon>
        <taxon>Eubacteriales</taxon>
        <taxon>Peptococcaceae</taxon>
        <taxon>Desulfofundulus</taxon>
    </lineage>
</organism>
<comment type="caution">
    <text evidence="1">The sequence shown here is derived from an EMBL/GenBank/DDBJ whole genome shotgun (WGS) entry which is preliminary data.</text>
</comment>
<proteinExistence type="predicted"/>
<evidence type="ECO:0000313" key="1">
    <source>
        <dbReference type="EMBL" id="MDQ0285115.1"/>
    </source>
</evidence>
<keyword evidence="2" id="KW-1185">Reference proteome</keyword>
<accession>A0ABU0AYM1</accession>
<sequence length="53" mass="6086">MLKTHNLYNRGKVRGILSLYFPPPFKVSRLTTQNFPEKTSNTILGKARNPENP</sequence>